<dbReference type="Proteomes" id="UP000499080">
    <property type="component" value="Unassembled WGS sequence"/>
</dbReference>
<comment type="caution">
    <text evidence="2">The sequence shown here is derived from an EMBL/GenBank/DDBJ whole genome shotgun (WGS) entry which is preliminary data.</text>
</comment>
<feature type="region of interest" description="Disordered" evidence="1">
    <location>
        <begin position="1"/>
        <end position="41"/>
    </location>
</feature>
<gene>
    <name evidence="2" type="ORF">AVEN_55676_1</name>
</gene>
<evidence type="ECO:0000256" key="1">
    <source>
        <dbReference type="SAM" id="MobiDB-lite"/>
    </source>
</evidence>
<reference evidence="2 3" key="1">
    <citation type="journal article" date="2019" name="Sci. Rep.">
        <title>Orb-weaving spider Araneus ventricosus genome elucidates the spidroin gene catalogue.</title>
        <authorList>
            <person name="Kono N."/>
            <person name="Nakamura H."/>
            <person name="Ohtoshi R."/>
            <person name="Moran D.A.P."/>
            <person name="Shinohara A."/>
            <person name="Yoshida Y."/>
            <person name="Fujiwara M."/>
            <person name="Mori M."/>
            <person name="Tomita M."/>
            <person name="Arakawa K."/>
        </authorList>
    </citation>
    <scope>NUCLEOTIDE SEQUENCE [LARGE SCALE GENOMIC DNA]</scope>
</reference>
<proteinExistence type="predicted"/>
<dbReference type="EMBL" id="BGPR01003026">
    <property type="protein sequence ID" value="GBM82678.1"/>
    <property type="molecule type" value="Genomic_DNA"/>
</dbReference>
<organism evidence="2 3">
    <name type="scientific">Araneus ventricosus</name>
    <name type="common">Orbweaver spider</name>
    <name type="synonym">Epeira ventricosa</name>
    <dbReference type="NCBI Taxonomy" id="182803"/>
    <lineage>
        <taxon>Eukaryota</taxon>
        <taxon>Metazoa</taxon>
        <taxon>Ecdysozoa</taxon>
        <taxon>Arthropoda</taxon>
        <taxon>Chelicerata</taxon>
        <taxon>Arachnida</taxon>
        <taxon>Araneae</taxon>
        <taxon>Araneomorphae</taxon>
        <taxon>Entelegynae</taxon>
        <taxon>Araneoidea</taxon>
        <taxon>Araneidae</taxon>
        <taxon>Araneus</taxon>
    </lineage>
</organism>
<protein>
    <submittedName>
        <fullName evidence="2">Uncharacterized protein</fullName>
    </submittedName>
</protein>
<evidence type="ECO:0000313" key="2">
    <source>
        <dbReference type="EMBL" id="GBM82678.1"/>
    </source>
</evidence>
<feature type="compositionally biased region" description="Polar residues" evidence="1">
    <location>
        <begin position="1"/>
        <end position="13"/>
    </location>
</feature>
<sequence>MSRSLRNDSGSGSSKERPDPIPTKVLNPLKDRSAKGTNPRNQIRMMKRGIGSVMNPPESVRDESAGIRFAMNQRRSDYVNRNWVTLIRRFGGCSSIQNHLQFRSIILEEVVSFWNERYII</sequence>
<accession>A0A4Y2IXN2</accession>
<dbReference type="AlphaFoldDB" id="A0A4Y2IXN2"/>
<keyword evidence="3" id="KW-1185">Reference proteome</keyword>
<evidence type="ECO:0000313" key="3">
    <source>
        <dbReference type="Proteomes" id="UP000499080"/>
    </source>
</evidence>
<name>A0A4Y2IXN2_ARAVE</name>